<dbReference type="OrthoDB" id="6271770at2759"/>
<reference evidence="2 3" key="2">
    <citation type="submission" date="2018-11" db="EMBL/GenBank/DDBJ databases">
        <authorList>
            <consortium name="Pathogen Informatics"/>
        </authorList>
    </citation>
    <scope>NUCLEOTIDE SEQUENCE [LARGE SCALE GENOMIC DNA]</scope>
</reference>
<dbReference type="EMBL" id="UZAE01012799">
    <property type="protein sequence ID" value="VDO06733.1"/>
    <property type="molecule type" value="Genomic_DNA"/>
</dbReference>
<protein>
    <submittedName>
        <fullName evidence="2 4">Uncharacterized protein</fullName>
    </submittedName>
</protein>
<dbReference type="Proteomes" id="UP000278807">
    <property type="component" value="Unassembled WGS sequence"/>
</dbReference>
<proteinExistence type="predicted"/>
<accession>A0A158QIQ3</accession>
<evidence type="ECO:0000313" key="4">
    <source>
        <dbReference type="WBParaSite" id="HNAJ_0000991901-mRNA-1"/>
    </source>
</evidence>
<evidence type="ECO:0000313" key="2">
    <source>
        <dbReference type="EMBL" id="VDO06733.1"/>
    </source>
</evidence>
<sequence length="324" mass="36064">MGSLMSKQSSGNTVTTRNHTSEENSFQNFTSSLRRSLRIKRRSTNASDLPRPQSQLSPSDPSKTPAPVRSKLPEIFKQQPESTTIHTPSPAAPESVNFSSISKVAPTPDQESPKIKIPPEEVGKAMNVLKEAIETKGKEAAGFVNQKAEEIGEKIEETVNTGLQQVRTFKDDVIVSGKEVKDVIDKKLKEAGEKVQTQVDEGRLEVESILSRLSPAGKSEEQSPEVEITPKPVKTSLLASLEKRKMQREERLQITQISESRFVKVRGNPKSSKASCIRKPFLMLNIIYMIENFDATIELSEAYRNSATFYITTPQYPPSFENVT</sequence>
<name>A0A158QIQ3_RODNA</name>
<feature type="compositionally biased region" description="Polar residues" evidence="1">
    <location>
        <begin position="44"/>
        <end position="62"/>
    </location>
</feature>
<organism evidence="4">
    <name type="scientific">Rodentolepis nana</name>
    <name type="common">Dwarf tapeworm</name>
    <name type="synonym">Hymenolepis nana</name>
    <dbReference type="NCBI Taxonomy" id="102285"/>
    <lineage>
        <taxon>Eukaryota</taxon>
        <taxon>Metazoa</taxon>
        <taxon>Spiralia</taxon>
        <taxon>Lophotrochozoa</taxon>
        <taxon>Platyhelminthes</taxon>
        <taxon>Cestoda</taxon>
        <taxon>Eucestoda</taxon>
        <taxon>Cyclophyllidea</taxon>
        <taxon>Hymenolepididae</taxon>
        <taxon>Rodentolepis</taxon>
    </lineage>
</organism>
<reference evidence="4" key="1">
    <citation type="submission" date="2016-04" db="UniProtKB">
        <authorList>
            <consortium name="WormBaseParasite"/>
        </authorList>
    </citation>
    <scope>IDENTIFICATION</scope>
</reference>
<feature type="region of interest" description="Disordered" evidence="1">
    <location>
        <begin position="1"/>
        <end position="117"/>
    </location>
</feature>
<keyword evidence="3" id="KW-1185">Reference proteome</keyword>
<evidence type="ECO:0000313" key="3">
    <source>
        <dbReference type="Proteomes" id="UP000278807"/>
    </source>
</evidence>
<dbReference type="WBParaSite" id="HNAJ_0000991901-mRNA-1">
    <property type="protein sequence ID" value="HNAJ_0000991901-mRNA-1"/>
    <property type="gene ID" value="HNAJ_0000991901"/>
</dbReference>
<gene>
    <name evidence="2" type="ORF">HNAJ_LOCUS9914</name>
</gene>
<feature type="compositionally biased region" description="Polar residues" evidence="1">
    <location>
        <begin position="1"/>
        <end position="30"/>
    </location>
</feature>
<evidence type="ECO:0000256" key="1">
    <source>
        <dbReference type="SAM" id="MobiDB-lite"/>
    </source>
</evidence>
<dbReference type="AlphaFoldDB" id="A0A158QIQ3"/>